<reference evidence="1 2" key="1">
    <citation type="submission" date="2018-02" db="EMBL/GenBank/DDBJ databases">
        <title>The genomes of Aspergillus section Nigri reveals drivers in fungal speciation.</title>
        <authorList>
            <consortium name="DOE Joint Genome Institute"/>
            <person name="Vesth T.C."/>
            <person name="Nybo J."/>
            <person name="Theobald S."/>
            <person name="Brandl J."/>
            <person name="Frisvad J.C."/>
            <person name="Nielsen K.F."/>
            <person name="Lyhne E.K."/>
            <person name="Kogle M.E."/>
            <person name="Kuo A."/>
            <person name="Riley R."/>
            <person name="Clum A."/>
            <person name="Nolan M."/>
            <person name="Lipzen A."/>
            <person name="Salamov A."/>
            <person name="Henrissat B."/>
            <person name="Wiebenga A."/>
            <person name="De vries R.P."/>
            <person name="Grigoriev I.V."/>
            <person name="Mortensen U.H."/>
            <person name="Andersen M.R."/>
            <person name="Baker S.E."/>
        </authorList>
    </citation>
    <scope>NUCLEOTIDE SEQUENCE [LARGE SCALE GENOMIC DNA]</scope>
    <source>
        <strain evidence="1 2">CBS 114.80</strain>
    </source>
</reference>
<dbReference type="EMBL" id="KZ825508">
    <property type="protein sequence ID" value="PYI31004.1"/>
    <property type="molecule type" value="Genomic_DNA"/>
</dbReference>
<dbReference type="Proteomes" id="UP000248817">
    <property type="component" value="Unassembled WGS sequence"/>
</dbReference>
<evidence type="ECO:0000313" key="2">
    <source>
        <dbReference type="Proteomes" id="UP000248817"/>
    </source>
</evidence>
<accession>A0A2V5I9X1</accession>
<sequence length="100" mass="11041">MASLNLSRLYLFKVAPSTCPLAKVSTPIVACMSILYVCPYMTALPSYLLGVIWAIQVHCNLISFLPFPPLRSSAIKKESESTHLKILMVPYLLSVISLVN</sequence>
<gene>
    <name evidence="1" type="ORF">BP00DRAFT_185123</name>
</gene>
<dbReference type="AlphaFoldDB" id="A0A2V5I9X1"/>
<protein>
    <submittedName>
        <fullName evidence="1">Uncharacterized protein</fullName>
    </submittedName>
</protein>
<proteinExistence type="predicted"/>
<keyword evidence="2" id="KW-1185">Reference proteome</keyword>
<name>A0A2V5I9X1_9EURO</name>
<organism evidence="1 2">
    <name type="scientific">Aspergillus indologenus CBS 114.80</name>
    <dbReference type="NCBI Taxonomy" id="1450541"/>
    <lineage>
        <taxon>Eukaryota</taxon>
        <taxon>Fungi</taxon>
        <taxon>Dikarya</taxon>
        <taxon>Ascomycota</taxon>
        <taxon>Pezizomycotina</taxon>
        <taxon>Eurotiomycetes</taxon>
        <taxon>Eurotiomycetidae</taxon>
        <taxon>Eurotiales</taxon>
        <taxon>Aspergillaceae</taxon>
        <taxon>Aspergillus</taxon>
        <taxon>Aspergillus subgen. Circumdati</taxon>
    </lineage>
</organism>
<evidence type="ECO:0000313" key="1">
    <source>
        <dbReference type="EMBL" id="PYI31004.1"/>
    </source>
</evidence>